<protein>
    <submittedName>
        <fullName evidence="2">Uncharacterized protein</fullName>
    </submittedName>
</protein>
<keyword evidence="1" id="KW-1133">Transmembrane helix</keyword>
<dbReference type="EMBL" id="CAJHUC010000730">
    <property type="protein sequence ID" value="CAD7697923.1"/>
    <property type="molecule type" value="Genomic_DNA"/>
</dbReference>
<evidence type="ECO:0000313" key="3">
    <source>
        <dbReference type="Proteomes" id="UP000708148"/>
    </source>
</evidence>
<gene>
    <name evidence="2" type="ORF">OSTQU699_LOCUS3284</name>
</gene>
<feature type="transmembrane region" description="Helical" evidence="1">
    <location>
        <begin position="42"/>
        <end position="68"/>
    </location>
</feature>
<evidence type="ECO:0000313" key="2">
    <source>
        <dbReference type="EMBL" id="CAD7697923.1"/>
    </source>
</evidence>
<name>A0A8S1J2Z7_9CHLO</name>
<dbReference type="AlphaFoldDB" id="A0A8S1J2Z7"/>
<keyword evidence="1" id="KW-0472">Membrane</keyword>
<keyword evidence="1" id="KW-0812">Transmembrane</keyword>
<comment type="caution">
    <text evidence="2">The sequence shown here is derived from an EMBL/GenBank/DDBJ whole genome shotgun (WGS) entry which is preliminary data.</text>
</comment>
<sequence length="132" mass="14936">MASVLNGSALSIEGLAQAVGALRLDAAWRRWSANNPEAARHLMAATSVALSLGVVSLSVFAGWSLMWYTTLRKVMFFRELFGLDRAFEEQYRIATEEEIRRVKRQHNRLHTPLCTIAEIDGREYSDEDTHPN</sequence>
<organism evidence="2 3">
    <name type="scientific">Ostreobium quekettii</name>
    <dbReference type="NCBI Taxonomy" id="121088"/>
    <lineage>
        <taxon>Eukaryota</taxon>
        <taxon>Viridiplantae</taxon>
        <taxon>Chlorophyta</taxon>
        <taxon>core chlorophytes</taxon>
        <taxon>Ulvophyceae</taxon>
        <taxon>TCBD clade</taxon>
        <taxon>Bryopsidales</taxon>
        <taxon>Ostreobineae</taxon>
        <taxon>Ostreobiaceae</taxon>
        <taxon>Ostreobium</taxon>
    </lineage>
</organism>
<proteinExistence type="predicted"/>
<keyword evidence="3" id="KW-1185">Reference proteome</keyword>
<accession>A0A8S1J2Z7</accession>
<evidence type="ECO:0000256" key="1">
    <source>
        <dbReference type="SAM" id="Phobius"/>
    </source>
</evidence>
<reference evidence="2" key="1">
    <citation type="submission" date="2020-12" db="EMBL/GenBank/DDBJ databases">
        <authorList>
            <person name="Iha C."/>
        </authorList>
    </citation>
    <scope>NUCLEOTIDE SEQUENCE</scope>
</reference>
<dbReference type="Proteomes" id="UP000708148">
    <property type="component" value="Unassembled WGS sequence"/>
</dbReference>